<dbReference type="AlphaFoldDB" id="A0A1M6LQH5"/>
<dbReference type="PANTHER" id="PTHR36838">
    <property type="entry name" value="AUXIN EFFLUX CARRIER FAMILY PROTEIN"/>
    <property type="match status" value="1"/>
</dbReference>
<feature type="transmembrane region" description="Helical" evidence="8">
    <location>
        <begin position="199"/>
        <end position="217"/>
    </location>
</feature>
<dbReference type="Gene3D" id="1.20.1530.20">
    <property type="match status" value="2"/>
</dbReference>
<organism evidence="9 10">
    <name type="scientific">Anaerotignum lactatifermentans DSM 14214</name>
    <dbReference type="NCBI Taxonomy" id="1121323"/>
    <lineage>
        <taxon>Bacteria</taxon>
        <taxon>Bacillati</taxon>
        <taxon>Bacillota</taxon>
        <taxon>Clostridia</taxon>
        <taxon>Lachnospirales</taxon>
        <taxon>Anaerotignaceae</taxon>
        <taxon>Anaerotignum</taxon>
    </lineage>
</organism>
<reference evidence="9 10" key="1">
    <citation type="submission" date="2016-11" db="EMBL/GenBank/DDBJ databases">
        <authorList>
            <person name="Jaros S."/>
            <person name="Januszkiewicz K."/>
            <person name="Wedrychowicz H."/>
        </authorList>
    </citation>
    <scope>NUCLEOTIDE SEQUENCE [LARGE SCALE GENOMIC DNA]</scope>
    <source>
        <strain evidence="9 10">DSM 14214</strain>
    </source>
</reference>
<feature type="transmembrane region" description="Helical" evidence="8">
    <location>
        <begin position="67"/>
        <end position="87"/>
    </location>
</feature>
<keyword evidence="10" id="KW-1185">Reference proteome</keyword>
<feature type="transmembrane region" description="Helical" evidence="8">
    <location>
        <begin position="45"/>
        <end position="61"/>
    </location>
</feature>
<evidence type="ECO:0000256" key="8">
    <source>
        <dbReference type="SAM" id="Phobius"/>
    </source>
</evidence>
<dbReference type="PANTHER" id="PTHR36838:SF1">
    <property type="entry name" value="SLR1864 PROTEIN"/>
    <property type="match status" value="1"/>
</dbReference>
<keyword evidence="5 8" id="KW-0812">Transmembrane</keyword>
<evidence type="ECO:0000256" key="2">
    <source>
        <dbReference type="ARBA" id="ARBA00010145"/>
    </source>
</evidence>
<feature type="transmembrane region" description="Helical" evidence="8">
    <location>
        <begin position="291"/>
        <end position="310"/>
    </location>
</feature>
<comment type="subcellular location">
    <subcellularLocation>
        <location evidence="1">Cell membrane</location>
        <topology evidence="1">Multi-pass membrane protein</topology>
    </subcellularLocation>
</comment>
<keyword evidence="6 8" id="KW-1133">Transmembrane helix</keyword>
<dbReference type="Pfam" id="PF03547">
    <property type="entry name" value="Mem_trans"/>
    <property type="match status" value="1"/>
</dbReference>
<dbReference type="Proteomes" id="UP000183975">
    <property type="component" value="Unassembled WGS sequence"/>
</dbReference>
<feature type="transmembrane region" description="Helical" evidence="8">
    <location>
        <begin position="229"/>
        <end position="249"/>
    </location>
</feature>
<gene>
    <name evidence="9" type="ORF">SAMN02745138_00396</name>
</gene>
<dbReference type="RefSeq" id="WP_072848590.1">
    <property type="nucleotide sequence ID" value="NZ_FRAH01000005.1"/>
</dbReference>
<feature type="transmembrane region" description="Helical" evidence="8">
    <location>
        <begin position="6"/>
        <end position="24"/>
    </location>
</feature>
<evidence type="ECO:0000256" key="1">
    <source>
        <dbReference type="ARBA" id="ARBA00004651"/>
    </source>
</evidence>
<evidence type="ECO:0000256" key="7">
    <source>
        <dbReference type="ARBA" id="ARBA00023136"/>
    </source>
</evidence>
<evidence type="ECO:0000256" key="3">
    <source>
        <dbReference type="ARBA" id="ARBA00022448"/>
    </source>
</evidence>
<evidence type="ECO:0000256" key="6">
    <source>
        <dbReference type="ARBA" id="ARBA00022989"/>
    </source>
</evidence>
<dbReference type="GO" id="GO:0055085">
    <property type="term" value="P:transmembrane transport"/>
    <property type="evidence" value="ECO:0007669"/>
    <property type="project" value="InterPro"/>
</dbReference>
<keyword evidence="7 8" id="KW-0472">Membrane</keyword>
<evidence type="ECO:0000313" key="10">
    <source>
        <dbReference type="Proteomes" id="UP000183975"/>
    </source>
</evidence>
<protein>
    <recommendedName>
        <fullName evidence="11">Membrane transport protein</fullName>
    </recommendedName>
</protein>
<keyword evidence="3" id="KW-0813">Transport</keyword>
<name>A0A1M6LQH5_9FIRM</name>
<feature type="transmembrane region" description="Helical" evidence="8">
    <location>
        <begin position="127"/>
        <end position="150"/>
    </location>
</feature>
<proteinExistence type="inferred from homology"/>
<comment type="similarity">
    <text evidence="2">Belongs to the auxin efflux carrier (TC 2.A.69) family.</text>
</comment>
<sequence length="311" mass="34431">MEVFITAVNKLIIIFLLVLIGCFAKKKDIIDDCFIDKFSGFLTKIVVPCFIISSMQLSYTPELLQKGIVVFVTCMIMHIWGMLVGFGTGKLFRVPHMNLGIWVFSCMFANIGFMGVPVISMIFGGNSVFYCAFATAAFNLASYTLGIWIIGRYGDGSHPVEISLRQLLKLPVNIAIIIGMILFIGNIQLPEAIGGTVKMVGDMIAPLAMIYIGAVLGRMRLKEMIYDRWAYVISIIRLIVVPLTAYLMLRPFITDQLVLGVVIVGLSTPIGAYCAILAAQYGADEKTASRYIFISTALSILTMPFFFFLFI</sequence>
<evidence type="ECO:0008006" key="11">
    <source>
        <dbReference type="Google" id="ProtNLM"/>
    </source>
</evidence>
<dbReference type="EMBL" id="FRAH01000005">
    <property type="protein sequence ID" value="SHJ73447.1"/>
    <property type="molecule type" value="Genomic_DNA"/>
</dbReference>
<dbReference type="InterPro" id="IPR004776">
    <property type="entry name" value="Mem_transp_PIN-like"/>
</dbReference>
<keyword evidence="4" id="KW-1003">Cell membrane</keyword>
<dbReference type="OrthoDB" id="9798064at2"/>
<feature type="transmembrane region" description="Helical" evidence="8">
    <location>
        <begin position="170"/>
        <end position="187"/>
    </location>
</feature>
<feature type="transmembrane region" description="Helical" evidence="8">
    <location>
        <begin position="261"/>
        <end position="279"/>
    </location>
</feature>
<evidence type="ECO:0000313" key="9">
    <source>
        <dbReference type="EMBL" id="SHJ73447.1"/>
    </source>
</evidence>
<dbReference type="InterPro" id="IPR038770">
    <property type="entry name" value="Na+/solute_symporter_sf"/>
</dbReference>
<accession>A0A1M6LQH5</accession>
<dbReference type="GO" id="GO:0005886">
    <property type="term" value="C:plasma membrane"/>
    <property type="evidence" value="ECO:0007669"/>
    <property type="project" value="UniProtKB-SubCell"/>
</dbReference>
<evidence type="ECO:0000256" key="5">
    <source>
        <dbReference type="ARBA" id="ARBA00022692"/>
    </source>
</evidence>
<feature type="transmembrane region" description="Helical" evidence="8">
    <location>
        <begin position="99"/>
        <end position="121"/>
    </location>
</feature>
<evidence type="ECO:0000256" key="4">
    <source>
        <dbReference type="ARBA" id="ARBA00022475"/>
    </source>
</evidence>